<dbReference type="OrthoDB" id="7410629at2"/>
<accession>A0A371BIM0</accession>
<organism evidence="3 4">
    <name type="scientific">Sphingorhabdus pulchriflava</name>
    <dbReference type="NCBI Taxonomy" id="2292257"/>
    <lineage>
        <taxon>Bacteria</taxon>
        <taxon>Pseudomonadati</taxon>
        <taxon>Pseudomonadota</taxon>
        <taxon>Alphaproteobacteria</taxon>
        <taxon>Sphingomonadales</taxon>
        <taxon>Sphingomonadaceae</taxon>
        <taxon>Sphingorhabdus</taxon>
    </lineage>
</organism>
<dbReference type="Pfam" id="PF02371">
    <property type="entry name" value="Transposase_20"/>
    <property type="match status" value="1"/>
</dbReference>
<evidence type="ECO:0000313" key="3">
    <source>
        <dbReference type="EMBL" id="RDV07454.1"/>
    </source>
</evidence>
<gene>
    <name evidence="3" type="ORF">DXH95_08955</name>
</gene>
<dbReference type="PANTHER" id="PTHR33055:SF3">
    <property type="entry name" value="PUTATIVE TRANSPOSASE FOR IS117-RELATED"/>
    <property type="match status" value="1"/>
</dbReference>
<keyword evidence="4" id="KW-1185">Reference proteome</keyword>
<name>A0A371BIM0_9SPHN</name>
<evidence type="ECO:0000313" key="4">
    <source>
        <dbReference type="Proteomes" id="UP000263833"/>
    </source>
</evidence>
<dbReference type="Pfam" id="PF01548">
    <property type="entry name" value="DEDD_Tnp_IS110"/>
    <property type="match status" value="1"/>
</dbReference>
<protein>
    <submittedName>
        <fullName evidence="3">IS110 family transposase</fullName>
    </submittedName>
</protein>
<dbReference type="GO" id="GO:0006313">
    <property type="term" value="P:DNA transposition"/>
    <property type="evidence" value="ECO:0007669"/>
    <property type="project" value="InterPro"/>
</dbReference>
<sequence>MTIYAGLDVSDKTTHLCVVDADGVVLKRDVVASDPDVIAKWLGKHCLGLVRVVLETGPLSTFLYHGLVERSIPVECICARHAKGVLATRVNKSDVHDAEGLAQLARTGWFKRVHMKASATHIDRAALRIRTQLIGTRVALGNQLRGLLKLFGLRLGSARTPGKRRERLHALYQQRPDLEPLFAPLVATMEVLEEQLRASNKLLESRAAEDAVCSRLMSVPGVGPITALTFTATVEDPHRFARSEDVGAYAGLVPRRNQSGERDVRGNISKAGDPMLRRALFEAANIMLSRVQRPFALQLWGKRIADAKGSKRARIAVARKLAVLLHRLWLNETEFRWT</sequence>
<evidence type="ECO:0000259" key="2">
    <source>
        <dbReference type="Pfam" id="PF02371"/>
    </source>
</evidence>
<dbReference type="NCBIfam" id="NF033542">
    <property type="entry name" value="transpos_IS110"/>
    <property type="match status" value="1"/>
</dbReference>
<dbReference type="PANTHER" id="PTHR33055">
    <property type="entry name" value="TRANSPOSASE FOR INSERTION SEQUENCE ELEMENT IS1111A"/>
    <property type="match status" value="1"/>
</dbReference>
<evidence type="ECO:0000259" key="1">
    <source>
        <dbReference type="Pfam" id="PF01548"/>
    </source>
</evidence>
<dbReference type="InterPro" id="IPR002525">
    <property type="entry name" value="Transp_IS110-like_N"/>
</dbReference>
<feature type="domain" description="Transposase IS110-like N-terminal" evidence="1">
    <location>
        <begin position="5"/>
        <end position="150"/>
    </location>
</feature>
<dbReference type="Proteomes" id="UP000263833">
    <property type="component" value="Unassembled WGS sequence"/>
</dbReference>
<dbReference type="GO" id="GO:0003677">
    <property type="term" value="F:DNA binding"/>
    <property type="evidence" value="ECO:0007669"/>
    <property type="project" value="InterPro"/>
</dbReference>
<proteinExistence type="predicted"/>
<dbReference type="AlphaFoldDB" id="A0A371BIM0"/>
<dbReference type="EMBL" id="QRGP01000001">
    <property type="protein sequence ID" value="RDV07454.1"/>
    <property type="molecule type" value="Genomic_DNA"/>
</dbReference>
<dbReference type="InterPro" id="IPR047650">
    <property type="entry name" value="Transpos_IS110"/>
</dbReference>
<comment type="caution">
    <text evidence="3">The sequence shown here is derived from an EMBL/GenBank/DDBJ whole genome shotgun (WGS) entry which is preliminary data.</text>
</comment>
<reference evidence="4" key="1">
    <citation type="submission" date="2018-08" db="EMBL/GenBank/DDBJ databases">
        <authorList>
            <person name="Kim S.-J."/>
            <person name="Jung G.-Y."/>
        </authorList>
    </citation>
    <scope>NUCLEOTIDE SEQUENCE [LARGE SCALE GENOMIC DNA]</scope>
    <source>
        <strain evidence="4">GY_G</strain>
    </source>
</reference>
<feature type="domain" description="Transposase IS116/IS110/IS902 C-terminal" evidence="2">
    <location>
        <begin position="213"/>
        <end position="294"/>
    </location>
</feature>
<dbReference type="GO" id="GO:0004803">
    <property type="term" value="F:transposase activity"/>
    <property type="evidence" value="ECO:0007669"/>
    <property type="project" value="InterPro"/>
</dbReference>
<dbReference type="InterPro" id="IPR003346">
    <property type="entry name" value="Transposase_20"/>
</dbReference>
<dbReference type="RefSeq" id="WP_115549000.1">
    <property type="nucleotide sequence ID" value="NZ_QRGP01000001.1"/>
</dbReference>